<name>A0A514LGK8_9BACI</name>
<protein>
    <submittedName>
        <fullName evidence="1">Uncharacterized protein</fullName>
    </submittedName>
</protein>
<evidence type="ECO:0000313" key="2">
    <source>
        <dbReference type="Proteomes" id="UP000319756"/>
    </source>
</evidence>
<reference evidence="2" key="1">
    <citation type="submission" date="2019-01" db="EMBL/GenBank/DDBJ databases">
        <title>Genomic analysis of Salicibibacter sp. NKC3-5.</title>
        <authorList>
            <person name="Oh Y.J."/>
        </authorList>
    </citation>
    <scope>NUCLEOTIDE SEQUENCE [LARGE SCALE GENOMIC DNA]</scope>
    <source>
        <strain evidence="2">NKC3-5</strain>
    </source>
</reference>
<proteinExistence type="predicted"/>
<accession>A0A514LGK8</accession>
<evidence type="ECO:0000313" key="1">
    <source>
        <dbReference type="EMBL" id="QDI90675.1"/>
    </source>
</evidence>
<dbReference type="AlphaFoldDB" id="A0A514LGK8"/>
<dbReference type="Proteomes" id="UP000319756">
    <property type="component" value="Chromosome"/>
</dbReference>
<dbReference type="EMBL" id="CP035485">
    <property type="protein sequence ID" value="QDI90675.1"/>
    <property type="molecule type" value="Genomic_DNA"/>
</dbReference>
<dbReference type="RefSeq" id="WP_142087967.1">
    <property type="nucleotide sequence ID" value="NZ_CP035485.1"/>
</dbReference>
<keyword evidence="2" id="KW-1185">Reference proteome</keyword>
<sequence length="157" mass="18375">MLQERLNELGSAILNIKNRKVHITGFTREEMLQSYLHKGAKNWSSIGLYDLHDEEDLEFLDIRDDALIIVQKNGNEIGRHQYKHEAKQTIEFKDEEGKMISRTFRIRKSVYSDHYHFYLVAAKDEESSESFGRKQSLLFDGKNALDCFLAEEYGINL</sequence>
<gene>
    <name evidence="1" type="ORF">EPH95_05350</name>
</gene>
<organism evidence="1 2">
    <name type="scientific">Salicibibacter halophilus</name>
    <dbReference type="NCBI Taxonomy" id="2502791"/>
    <lineage>
        <taxon>Bacteria</taxon>
        <taxon>Bacillati</taxon>
        <taxon>Bacillota</taxon>
        <taxon>Bacilli</taxon>
        <taxon>Bacillales</taxon>
        <taxon>Bacillaceae</taxon>
        <taxon>Salicibibacter</taxon>
    </lineage>
</organism>
<dbReference type="KEGG" id="sale:EPH95_05350"/>
<dbReference type="OrthoDB" id="9803913at2"/>